<dbReference type="PANTHER" id="PTHR12317:SF0">
    <property type="entry name" value="ACYLTRANSFERASE"/>
    <property type="match status" value="1"/>
</dbReference>
<keyword evidence="5" id="KW-0444">Lipid biosynthesis</keyword>
<organism evidence="15 16">
    <name type="scientific">Seminavis robusta</name>
    <dbReference type="NCBI Taxonomy" id="568900"/>
    <lineage>
        <taxon>Eukaryota</taxon>
        <taxon>Sar</taxon>
        <taxon>Stramenopiles</taxon>
        <taxon>Ochrophyta</taxon>
        <taxon>Bacillariophyta</taxon>
        <taxon>Bacillariophyceae</taxon>
        <taxon>Bacillariophycidae</taxon>
        <taxon>Naviculales</taxon>
        <taxon>Naviculaceae</taxon>
        <taxon>Seminavis</taxon>
    </lineage>
</organism>
<comment type="similarity">
    <text evidence="4 14">Belongs to the diacylglycerol acyltransferase family.</text>
</comment>
<proteinExistence type="inferred from homology"/>
<dbReference type="Pfam" id="PF03982">
    <property type="entry name" value="DAGAT"/>
    <property type="match status" value="1"/>
</dbReference>
<keyword evidence="9 14" id="KW-0256">Endoplasmic reticulum</keyword>
<evidence type="ECO:0000256" key="9">
    <source>
        <dbReference type="ARBA" id="ARBA00022824"/>
    </source>
</evidence>
<comment type="pathway">
    <text evidence="3">Lipid metabolism.</text>
</comment>
<comment type="subcellular location">
    <subcellularLocation>
        <location evidence="1 14">Endoplasmic reticulum membrane</location>
        <topology evidence="1 14">Multi-pass membrane protein</topology>
    </subcellularLocation>
</comment>
<evidence type="ECO:0000256" key="8">
    <source>
        <dbReference type="ARBA" id="ARBA00022798"/>
    </source>
</evidence>
<accession>A0A9N8HEL6</accession>
<keyword evidence="13" id="KW-0012">Acyltransferase</keyword>
<comment type="pathway">
    <text evidence="2">Glycerolipid metabolism; triacylglycerol biosynthesis.</text>
</comment>
<dbReference type="GO" id="GO:0006071">
    <property type="term" value="P:glycerol metabolic process"/>
    <property type="evidence" value="ECO:0007669"/>
    <property type="project" value="UniProtKB-KW"/>
</dbReference>
<evidence type="ECO:0000256" key="4">
    <source>
        <dbReference type="ARBA" id="ARBA00005420"/>
    </source>
</evidence>
<dbReference type="EC" id="2.3.1.-" evidence="14"/>
<evidence type="ECO:0000256" key="5">
    <source>
        <dbReference type="ARBA" id="ARBA00022516"/>
    </source>
</evidence>
<dbReference type="Proteomes" id="UP001153069">
    <property type="component" value="Unassembled WGS sequence"/>
</dbReference>
<evidence type="ECO:0000313" key="15">
    <source>
        <dbReference type="EMBL" id="CAB9509485.1"/>
    </source>
</evidence>
<dbReference type="PANTHER" id="PTHR12317">
    <property type="entry name" value="DIACYLGLYCEROL O-ACYLTRANSFERASE"/>
    <property type="match status" value="1"/>
</dbReference>
<sequence length="382" mass="43278">MAPVETQREPDAKDKSSIVLATAEPRFARSGIPSWITYWVTFFSFPLNMMGMSWSIFGYGLFMSKNVYVRSLCVSYLAWIGLDRNRCNGIGYPHHRAPFRYLRKWLRNNWLYAIQCAYYPLRIHKLAELPTTTADNKKAKYLFACHPHGVIGVGSLSVFGTEESGFNQLYPGIDTYMTGLRQIFLTPFFRDWCLFGGCFSADKKSFRHVFETIQGSVAVNLGGAAEALIGLEPNPTTGNTVMKLLLKDRKGFCKLALQHGVSLVPVITFEEHLLFDLIRFPTSGGTLLYKLQVYLQKQILGFAPLLVWGNMAPLMPKRQTLNVFVGAPIACPRIEHPSQEEIDAKHKEYCGELEKMFHGCKKLVPGCEDWELELVDHPFNSV</sequence>
<evidence type="ECO:0000256" key="12">
    <source>
        <dbReference type="ARBA" id="ARBA00023136"/>
    </source>
</evidence>
<dbReference type="GO" id="GO:0004144">
    <property type="term" value="F:diacylglycerol O-acyltransferase activity"/>
    <property type="evidence" value="ECO:0007669"/>
    <property type="project" value="TreeGrafter"/>
</dbReference>
<evidence type="ECO:0000256" key="13">
    <source>
        <dbReference type="ARBA" id="ARBA00023315"/>
    </source>
</evidence>
<name>A0A9N8HEL6_9STRA</name>
<dbReference type="EMBL" id="CAICTM010000390">
    <property type="protein sequence ID" value="CAB9509485.1"/>
    <property type="molecule type" value="Genomic_DNA"/>
</dbReference>
<keyword evidence="16" id="KW-1185">Reference proteome</keyword>
<evidence type="ECO:0000256" key="2">
    <source>
        <dbReference type="ARBA" id="ARBA00004771"/>
    </source>
</evidence>
<dbReference type="AlphaFoldDB" id="A0A9N8HEL6"/>
<protein>
    <recommendedName>
        <fullName evidence="14">Acyltransferase</fullName>
        <ecNumber evidence="14">2.3.1.-</ecNumber>
    </recommendedName>
</protein>
<reference evidence="15" key="1">
    <citation type="submission" date="2020-06" db="EMBL/GenBank/DDBJ databases">
        <authorList>
            <consortium name="Plant Systems Biology data submission"/>
        </authorList>
    </citation>
    <scope>NUCLEOTIDE SEQUENCE</scope>
    <source>
        <strain evidence="15">D6</strain>
    </source>
</reference>
<comment type="caution">
    <text evidence="14">Lacks conserved residue(s) required for the propagation of feature annotation.</text>
</comment>
<keyword evidence="8" id="KW-0319">Glycerol metabolism</keyword>
<keyword evidence="11" id="KW-0443">Lipid metabolism</keyword>
<feature type="transmembrane region" description="Helical" evidence="14">
    <location>
        <begin position="36"/>
        <end position="62"/>
    </location>
</feature>
<comment type="caution">
    <text evidence="15">The sequence shown here is derived from an EMBL/GenBank/DDBJ whole genome shotgun (WGS) entry which is preliminary data.</text>
</comment>
<gene>
    <name evidence="15" type="ORF">SEMRO_391_G133200.1</name>
</gene>
<evidence type="ECO:0000256" key="11">
    <source>
        <dbReference type="ARBA" id="ARBA00023098"/>
    </source>
</evidence>
<evidence type="ECO:0000256" key="14">
    <source>
        <dbReference type="RuleBase" id="RU367023"/>
    </source>
</evidence>
<dbReference type="GO" id="GO:0019432">
    <property type="term" value="P:triglyceride biosynthetic process"/>
    <property type="evidence" value="ECO:0007669"/>
    <property type="project" value="TreeGrafter"/>
</dbReference>
<evidence type="ECO:0000256" key="1">
    <source>
        <dbReference type="ARBA" id="ARBA00004477"/>
    </source>
</evidence>
<keyword evidence="12 14" id="KW-0472">Membrane</keyword>
<evidence type="ECO:0000256" key="10">
    <source>
        <dbReference type="ARBA" id="ARBA00022989"/>
    </source>
</evidence>
<evidence type="ECO:0000256" key="3">
    <source>
        <dbReference type="ARBA" id="ARBA00005189"/>
    </source>
</evidence>
<keyword evidence="10 14" id="KW-1133">Transmembrane helix</keyword>
<dbReference type="InterPro" id="IPR007130">
    <property type="entry name" value="DAGAT"/>
</dbReference>
<evidence type="ECO:0000313" key="16">
    <source>
        <dbReference type="Proteomes" id="UP001153069"/>
    </source>
</evidence>
<keyword evidence="7 14" id="KW-0812">Transmembrane</keyword>
<dbReference type="GO" id="GO:0005789">
    <property type="term" value="C:endoplasmic reticulum membrane"/>
    <property type="evidence" value="ECO:0007669"/>
    <property type="project" value="UniProtKB-SubCell"/>
</dbReference>
<dbReference type="OrthoDB" id="264532at2759"/>
<evidence type="ECO:0000256" key="6">
    <source>
        <dbReference type="ARBA" id="ARBA00022679"/>
    </source>
</evidence>
<evidence type="ECO:0000256" key="7">
    <source>
        <dbReference type="ARBA" id="ARBA00022692"/>
    </source>
</evidence>
<keyword evidence="6 14" id="KW-0808">Transferase</keyword>